<evidence type="ECO:0000256" key="8">
    <source>
        <dbReference type="ARBA" id="ARBA00023306"/>
    </source>
</evidence>
<dbReference type="SUPFAM" id="SSF47823">
    <property type="entry name" value="lambda integrase-like, N-terminal domain"/>
    <property type="match status" value="1"/>
</dbReference>
<evidence type="ECO:0000259" key="10">
    <source>
        <dbReference type="PROSITE" id="PS51898"/>
    </source>
</evidence>
<organism evidence="12">
    <name type="scientific">uncultured marine group II/III euryarchaeote KM3_177_A07</name>
    <dbReference type="NCBI Taxonomy" id="1457938"/>
    <lineage>
        <taxon>Archaea</taxon>
        <taxon>Methanobacteriati</taxon>
        <taxon>Methanobacteriota</taxon>
        <taxon>environmental samples</taxon>
    </lineage>
</organism>
<evidence type="ECO:0000256" key="6">
    <source>
        <dbReference type="ARBA" id="ARBA00023125"/>
    </source>
</evidence>
<dbReference type="GO" id="GO:0006310">
    <property type="term" value="P:DNA recombination"/>
    <property type="evidence" value="ECO:0007669"/>
    <property type="project" value="UniProtKB-KW"/>
</dbReference>
<evidence type="ECO:0000256" key="7">
    <source>
        <dbReference type="ARBA" id="ARBA00023172"/>
    </source>
</evidence>
<dbReference type="PANTHER" id="PTHR30349">
    <property type="entry name" value="PHAGE INTEGRASE-RELATED"/>
    <property type="match status" value="1"/>
</dbReference>
<evidence type="ECO:0000256" key="2">
    <source>
        <dbReference type="ARBA" id="ARBA00022490"/>
    </source>
</evidence>
<keyword evidence="4" id="KW-0159">Chromosome partition</keyword>
<feature type="domain" description="Tyr recombinase" evidence="10">
    <location>
        <begin position="112"/>
        <end position="299"/>
    </location>
</feature>
<comment type="subcellular location">
    <subcellularLocation>
        <location evidence="1">Cytoplasm</location>
    </subcellularLocation>
</comment>
<dbReference type="PROSITE" id="PS51898">
    <property type="entry name" value="TYR_RECOMBINASE"/>
    <property type="match status" value="1"/>
</dbReference>
<feature type="domain" description="Core-binding (CB)" evidence="11">
    <location>
        <begin position="9"/>
        <end position="87"/>
    </location>
</feature>
<dbReference type="InterPro" id="IPR002104">
    <property type="entry name" value="Integrase_catalytic"/>
</dbReference>
<dbReference type="GO" id="GO:0051301">
    <property type="term" value="P:cell division"/>
    <property type="evidence" value="ECO:0007669"/>
    <property type="project" value="UniProtKB-KW"/>
</dbReference>
<dbReference type="InterPro" id="IPR013762">
    <property type="entry name" value="Integrase-like_cat_sf"/>
</dbReference>
<evidence type="ECO:0000256" key="4">
    <source>
        <dbReference type="ARBA" id="ARBA00022829"/>
    </source>
</evidence>
<keyword evidence="7" id="KW-0233">DNA recombination</keyword>
<evidence type="ECO:0000256" key="5">
    <source>
        <dbReference type="ARBA" id="ARBA00022908"/>
    </source>
</evidence>
<keyword evidence="8" id="KW-0131">Cell cycle</keyword>
<protein>
    <submittedName>
        <fullName evidence="12">Integrase (XerC)</fullName>
    </submittedName>
</protein>
<keyword evidence="6 9" id="KW-0238">DNA-binding</keyword>
<proteinExistence type="predicted"/>
<dbReference type="InterPro" id="IPR050090">
    <property type="entry name" value="Tyrosine_recombinase_XerCD"/>
</dbReference>
<sequence length="305" mass="34318">METSSKTTPALREMALSVTNRLQNQNSRQTYHTVLTRFLTWYSAAGHAALNAAAVRGYLLYLENSGRSRGTIATTLSVLRQLFKDLRRLGTINEKTYQDLLEIRVRRPRGHRLHTWLTLAEVQELLRGLPRDRIHGVRDRAILALLAGCGLRRFELCGLRLKQLQETQGRPVIADISGKGDRQRTVAVPVWAGKCLEAWLAASTELRPADFIFFSIRRNGEPGSARITPQGVRDIVAHHSRDILDKQVLPHDLRRTYAQLAYKAGADLRQVQLSLGHSSIRTTEIYLGLDQDFANAPGDLLEISL</sequence>
<dbReference type="InterPro" id="IPR004107">
    <property type="entry name" value="Integrase_SAM-like_N"/>
</dbReference>
<dbReference type="Gene3D" id="1.10.150.130">
    <property type="match status" value="1"/>
</dbReference>
<keyword evidence="5" id="KW-0229">DNA integration</keyword>
<evidence type="ECO:0000256" key="1">
    <source>
        <dbReference type="ARBA" id="ARBA00004496"/>
    </source>
</evidence>
<dbReference type="InterPro" id="IPR010998">
    <property type="entry name" value="Integrase_recombinase_N"/>
</dbReference>
<reference evidence="12" key="1">
    <citation type="journal article" date="2014" name="Genome Biol. Evol.">
        <title>Pangenome evidence for extensive interdomain horizontal transfer affecting lineage core and shell genes in uncultured planktonic thaumarchaeota and euryarchaeota.</title>
        <authorList>
            <person name="Deschamps P."/>
            <person name="Zivanovic Y."/>
            <person name="Moreira D."/>
            <person name="Rodriguez-Valera F."/>
            <person name="Lopez-Garcia P."/>
        </authorList>
    </citation>
    <scope>NUCLEOTIDE SEQUENCE</scope>
</reference>
<dbReference type="EMBL" id="KF900721">
    <property type="protein sequence ID" value="AIF04865.1"/>
    <property type="molecule type" value="Genomic_DNA"/>
</dbReference>
<dbReference type="GO" id="GO:0003677">
    <property type="term" value="F:DNA binding"/>
    <property type="evidence" value="ECO:0007669"/>
    <property type="project" value="UniProtKB-UniRule"/>
</dbReference>
<dbReference type="Gene3D" id="1.10.443.10">
    <property type="entry name" value="Intergrase catalytic core"/>
    <property type="match status" value="1"/>
</dbReference>
<dbReference type="SUPFAM" id="SSF56349">
    <property type="entry name" value="DNA breaking-rejoining enzymes"/>
    <property type="match status" value="1"/>
</dbReference>
<dbReference type="GO" id="GO:0005737">
    <property type="term" value="C:cytoplasm"/>
    <property type="evidence" value="ECO:0007669"/>
    <property type="project" value="UniProtKB-SubCell"/>
</dbReference>
<name>A0A075GP52_9EURY</name>
<dbReference type="PROSITE" id="PS51900">
    <property type="entry name" value="CB"/>
    <property type="match status" value="1"/>
</dbReference>
<evidence type="ECO:0000256" key="3">
    <source>
        <dbReference type="ARBA" id="ARBA00022618"/>
    </source>
</evidence>
<dbReference type="GO" id="GO:0015074">
    <property type="term" value="P:DNA integration"/>
    <property type="evidence" value="ECO:0007669"/>
    <property type="project" value="UniProtKB-KW"/>
</dbReference>
<evidence type="ECO:0000313" key="12">
    <source>
        <dbReference type="EMBL" id="AIF04865.1"/>
    </source>
</evidence>
<dbReference type="InterPro" id="IPR044068">
    <property type="entry name" value="CB"/>
</dbReference>
<gene>
    <name evidence="12" type="primary">xerC</name>
</gene>
<keyword evidence="3" id="KW-0132">Cell division</keyword>
<dbReference type="InterPro" id="IPR011010">
    <property type="entry name" value="DNA_brk_join_enz"/>
</dbReference>
<dbReference type="GO" id="GO:0007059">
    <property type="term" value="P:chromosome segregation"/>
    <property type="evidence" value="ECO:0007669"/>
    <property type="project" value="UniProtKB-KW"/>
</dbReference>
<dbReference type="AlphaFoldDB" id="A0A075GP52"/>
<accession>A0A075GP52</accession>
<keyword evidence="2" id="KW-0963">Cytoplasm</keyword>
<dbReference type="PANTHER" id="PTHR30349:SF77">
    <property type="entry name" value="TYROSINE RECOMBINASE XERC"/>
    <property type="match status" value="1"/>
</dbReference>
<dbReference type="Pfam" id="PF00589">
    <property type="entry name" value="Phage_integrase"/>
    <property type="match status" value="1"/>
</dbReference>
<dbReference type="Pfam" id="PF02899">
    <property type="entry name" value="Phage_int_SAM_1"/>
    <property type="match status" value="1"/>
</dbReference>
<evidence type="ECO:0000259" key="11">
    <source>
        <dbReference type="PROSITE" id="PS51900"/>
    </source>
</evidence>
<evidence type="ECO:0000256" key="9">
    <source>
        <dbReference type="PROSITE-ProRule" id="PRU01248"/>
    </source>
</evidence>